<dbReference type="Proteomes" id="UP001164539">
    <property type="component" value="Chromosome 11"/>
</dbReference>
<proteinExistence type="predicted"/>
<reference evidence="1 2" key="1">
    <citation type="journal article" date="2023" name="Science">
        <title>Complex scaffold remodeling in plant triterpene biosynthesis.</title>
        <authorList>
            <person name="De La Pena R."/>
            <person name="Hodgson H."/>
            <person name="Liu J.C."/>
            <person name="Stephenson M.J."/>
            <person name="Martin A.C."/>
            <person name="Owen C."/>
            <person name="Harkess A."/>
            <person name="Leebens-Mack J."/>
            <person name="Jimenez L.E."/>
            <person name="Osbourn A."/>
            <person name="Sattely E.S."/>
        </authorList>
    </citation>
    <scope>NUCLEOTIDE SEQUENCE [LARGE SCALE GENOMIC DNA]</scope>
    <source>
        <strain evidence="2">cv. JPN11</strain>
        <tissue evidence="1">Leaf</tissue>
    </source>
</reference>
<dbReference type="EMBL" id="CM051404">
    <property type="protein sequence ID" value="KAJ4706381.1"/>
    <property type="molecule type" value="Genomic_DNA"/>
</dbReference>
<protein>
    <submittedName>
        <fullName evidence="1">Nucleotide-sugar transporter family protein</fullName>
    </submittedName>
</protein>
<sequence length="307" mass="33589">MSSKKQTIFIFSLVIFWYTSNIGVLLLNKFLLSNYGFKFPIFLTMCHMSACALLSYISIVFLKIVPLQAVKSRAQLAKIATLSTVFCGSVVGGNISLRFLPVSFNQAVGATTPFFTALFAYLMTLKREAWITYVTLVPVVAGVVIASEGEPGFHLYGFIMCISATAARAFKSVLQGILLSSEGEKLNSMNLLLYMSPFAVIVLLPASLIMEPNVLEFTLSLGKQHKLLWLLLLVNSTMAYSANLLNFLVTKHTSPLTLQVLGNAKGAVAVVISILLFRNPVTFIGIAGYTITVLGVAAYGEVKRRYR</sequence>
<name>A0ACC1X4N2_MELAZ</name>
<keyword evidence="2" id="KW-1185">Reference proteome</keyword>
<accession>A0ACC1X4N2</accession>
<evidence type="ECO:0000313" key="2">
    <source>
        <dbReference type="Proteomes" id="UP001164539"/>
    </source>
</evidence>
<evidence type="ECO:0000313" key="1">
    <source>
        <dbReference type="EMBL" id="KAJ4706381.1"/>
    </source>
</evidence>
<gene>
    <name evidence="1" type="ORF">OWV82_020034</name>
</gene>
<comment type="caution">
    <text evidence="1">The sequence shown here is derived from an EMBL/GenBank/DDBJ whole genome shotgun (WGS) entry which is preliminary data.</text>
</comment>
<organism evidence="1 2">
    <name type="scientific">Melia azedarach</name>
    <name type="common">Chinaberry tree</name>
    <dbReference type="NCBI Taxonomy" id="155640"/>
    <lineage>
        <taxon>Eukaryota</taxon>
        <taxon>Viridiplantae</taxon>
        <taxon>Streptophyta</taxon>
        <taxon>Embryophyta</taxon>
        <taxon>Tracheophyta</taxon>
        <taxon>Spermatophyta</taxon>
        <taxon>Magnoliopsida</taxon>
        <taxon>eudicotyledons</taxon>
        <taxon>Gunneridae</taxon>
        <taxon>Pentapetalae</taxon>
        <taxon>rosids</taxon>
        <taxon>malvids</taxon>
        <taxon>Sapindales</taxon>
        <taxon>Meliaceae</taxon>
        <taxon>Melia</taxon>
    </lineage>
</organism>